<gene>
    <name evidence="9" type="ORF">OC680_00325</name>
</gene>
<evidence type="ECO:0000256" key="4">
    <source>
        <dbReference type="ARBA" id="ARBA00022692"/>
    </source>
</evidence>
<keyword evidence="3" id="KW-1003">Cell membrane</keyword>
<feature type="transmembrane region" description="Helical" evidence="7">
    <location>
        <begin position="127"/>
        <end position="152"/>
    </location>
</feature>
<feature type="transmembrane region" description="Helical" evidence="7">
    <location>
        <begin position="87"/>
        <end position="120"/>
    </location>
</feature>
<comment type="similarity">
    <text evidence="7">Belongs to the binding-protein-dependent transport system permease family.</text>
</comment>
<accession>A0ABT9DCU8</accession>
<evidence type="ECO:0000259" key="8">
    <source>
        <dbReference type="PROSITE" id="PS50928"/>
    </source>
</evidence>
<keyword evidence="10" id="KW-1185">Reference proteome</keyword>
<comment type="subcellular location">
    <subcellularLocation>
        <location evidence="1 7">Cell membrane</location>
        <topology evidence="1 7">Multi-pass membrane protein</topology>
    </subcellularLocation>
</comment>
<dbReference type="Pfam" id="PF19300">
    <property type="entry name" value="BPD_transp_1_N"/>
    <property type="match status" value="1"/>
</dbReference>
<evidence type="ECO:0000256" key="2">
    <source>
        <dbReference type="ARBA" id="ARBA00022448"/>
    </source>
</evidence>
<dbReference type="PANTHER" id="PTHR43163:SF6">
    <property type="entry name" value="DIPEPTIDE TRANSPORT SYSTEM PERMEASE PROTEIN DPPB-RELATED"/>
    <property type="match status" value="1"/>
</dbReference>
<reference evidence="9 10" key="1">
    <citation type="journal article" date="2023" name="Int. J. Syst. Evol. Microbiol.">
        <title>The observation of taxonomic boundaries for the 16SrII and 16SrXXV phytoplasmas using genome-based delimitation.</title>
        <authorList>
            <person name="Rodrigues Jardim B."/>
            <person name="Tran-Nguyen L.T.T."/>
            <person name="Gambley C."/>
            <person name="Al-Sadi A.M."/>
            <person name="Al-Subhi A.M."/>
            <person name="Foissac X."/>
            <person name="Salar P."/>
            <person name="Cai H."/>
            <person name="Yang J.Y."/>
            <person name="Davis R."/>
            <person name="Jones L."/>
            <person name="Rodoni B."/>
            <person name="Constable F.E."/>
        </authorList>
    </citation>
    <scope>NUCLEOTIDE SEQUENCE [LARGE SCALE GENOMIC DNA]</scope>
    <source>
        <strain evidence="9">BAWM-155c</strain>
    </source>
</reference>
<evidence type="ECO:0000256" key="7">
    <source>
        <dbReference type="RuleBase" id="RU363032"/>
    </source>
</evidence>
<organism evidence="9 10">
    <name type="scientific">Candidatus Phytoplasma melaleucae</name>
    <dbReference type="NCBI Taxonomy" id="2982630"/>
    <lineage>
        <taxon>Bacteria</taxon>
        <taxon>Bacillati</taxon>
        <taxon>Mycoplasmatota</taxon>
        <taxon>Mollicutes</taxon>
        <taxon>Acholeplasmatales</taxon>
        <taxon>Acholeplasmataceae</taxon>
        <taxon>Candidatus Phytoplasma</taxon>
    </lineage>
</organism>
<feature type="transmembrane region" description="Helical" evidence="7">
    <location>
        <begin position="269"/>
        <end position="296"/>
    </location>
</feature>
<keyword evidence="2 7" id="KW-0813">Transport</keyword>
<feature type="transmembrane region" description="Helical" evidence="7">
    <location>
        <begin position="167"/>
        <end position="186"/>
    </location>
</feature>
<dbReference type="InterPro" id="IPR045621">
    <property type="entry name" value="BPD_transp_1_N"/>
</dbReference>
<dbReference type="Proteomes" id="UP001172036">
    <property type="component" value="Unassembled WGS sequence"/>
</dbReference>
<comment type="caution">
    <text evidence="9">The sequence shown here is derived from an EMBL/GenBank/DDBJ whole genome shotgun (WGS) entry which is preliminary data.</text>
</comment>
<dbReference type="Gene3D" id="1.10.3720.10">
    <property type="entry name" value="MetI-like"/>
    <property type="match status" value="1"/>
</dbReference>
<keyword evidence="4 7" id="KW-0812">Transmembrane</keyword>
<dbReference type="CDD" id="cd06261">
    <property type="entry name" value="TM_PBP2"/>
    <property type="match status" value="1"/>
</dbReference>
<protein>
    <submittedName>
        <fullName evidence="9">ABC transporter permease</fullName>
    </submittedName>
</protein>
<evidence type="ECO:0000256" key="1">
    <source>
        <dbReference type="ARBA" id="ARBA00004651"/>
    </source>
</evidence>
<evidence type="ECO:0000256" key="6">
    <source>
        <dbReference type="ARBA" id="ARBA00023136"/>
    </source>
</evidence>
<dbReference type="InterPro" id="IPR000515">
    <property type="entry name" value="MetI-like"/>
</dbReference>
<evidence type="ECO:0000313" key="9">
    <source>
        <dbReference type="EMBL" id="MDO8167930.1"/>
    </source>
</evidence>
<evidence type="ECO:0000313" key="10">
    <source>
        <dbReference type="Proteomes" id="UP001172036"/>
    </source>
</evidence>
<keyword evidence="5 7" id="KW-1133">Transmembrane helix</keyword>
<sequence length="305" mass="34675">MLKKIFYTLFIFMIVIVVVFFSMRTFSDPITTLLGLKSTSKQRIHLKKELGLDQPLINQFKQYVINVFYKFDFGYSYVNRNTKSTELFWSSFLITCQIVFISCLIASLIGIFLGLIAAFYKDSKMDYILILCSILIISLPSYIVGYCMQYFLGFCLNLLPISGLDDPFSLILPILSLTLVTIFPIFRVTRTSVIYILEQPFILAARARGLSETRILFKHALKNALVPICTHIGLMLGFMLSGSIIIESIFNINGLGSLIFTSFNNRDLPVIQCCVVLLSIVISLFNIGLEFLCYCLDPTVKMKYS</sequence>
<feature type="transmembrane region" description="Helical" evidence="7">
    <location>
        <begin position="5"/>
        <end position="23"/>
    </location>
</feature>
<dbReference type="Pfam" id="PF00528">
    <property type="entry name" value="BPD_transp_1"/>
    <property type="match status" value="1"/>
</dbReference>
<proteinExistence type="inferred from homology"/>
<dbReference type="PANTHER" id="PTHR43163">
    <property type="entry name" value="DIPEPTIDE TRANSPORT SYSTEM PERMEASE PROTEIN DPPB-RELATED"/>
    <property type="match status" value="1"/>
</dbReference>
<name>A0ABT9DCU8_9MOLU</name>
<evidence type="ECO:0000256" key="5">
    <source>
        <dbReference type="ARBA" id="ARBA00022989"/>
    </source>
</evidence>
<feature type="transmembrane region" description="Helical" evidence="7">
    <location>
        <begin position="224"/>
        <end position="249"/>
    </location>
</feature>
<dbReference type="InterPro" id="IPR035906">
    <property type="entry name" value="MetI-like_sf"/>
</dbReference>
<dbReference type="PROSITE" id="PS50928">
    <property type="entry name" value="ABC_TM1"/>
    <property type="match status" value="1"/>
</dbReference>
<dbReference type="SUPFAM" id="SSF161098">
    <property type="entry name" value="MetI-like"/>
    <property type="match status" value="1"/>
</dbReference>
<evidence type="ECO:0000256" key="3">
    <source>
        <dbReference type="ARBA" id="ARBA00022475"/>
    </source>
</evidence>
<feature type="domain" description="ABC transmembrane type-1" evidence="8">
    <location>
        <begin position="92"/>
        <end position="293"/>
    </location>
</feature>
<dbReference type="EMBL" id="JAOSID010000001">
    <property type="protein sequence ID" value="MDO8167930.1"/>
    <property type="molecule type" value="Genomic_DNA"/>
</dbReference>
<keyword evidence="6 7" id="KW-0472">Membrane</keyword>